<gene>
    <name evidence="3" type="ORF">SAM40697_3535</name>
</gene>
<accession>A0ABM6B1I1</accession>
<reference evidence="3 4" key="2">
    <citation type="journal article" date="2016" name="Genome Announc.">
        <title>Complete Genome Sequence of Streptomyces ambofaciens DSM 40697, a Paradigm for Genome Plasticity Studies.</title>
        <authorList>
            <person name="Thibessard A."/>
            <person name="Leblond P."/>
        </authorList>
    </citation>
    <scope>NUCLEOTIDE SEQUENCE [LARGE SCALE GENOMIC DNA]</scope>
    <source>
        <strain evidence="3 4">DSM 40697</strain>
    </source>
</reference>
<dbReference type="CDD" id="cd11029">
    <property type="entry name" value="CYP107-like"/>
    <property type="match status" value="1"/>
</dbReference>
<dbReference type="PANTHER" id="PTHR46696:SF1">
    <property type="entry name" value="CYTOCHROME P450 YJIB-RELATED"/>
    <property type="match status" value="1"/>
</dbReference>
<dbReference type="SUPFAM" id="SSF48264">
    <property type="entry name" value="Cytochrome P450"/>
    <property type="match status" value="1"/>
</dbReference>
<organism evidence="3 4">
    <name type="scientific">Streptomyces ambofaciens</name>
    <dbReference type="NCBI Taxonomy" id="1889"/>
    <lineage>
        <taxon>Bacteria</taxon>
        <taxon>Bacillati</taxon>
        <taxon>Actinomycetota</taxon>
        <taxon>Actinomycetes</taxon>
        <taxon>Kitasatosporales</taxon>
        <taxon>Streptomycetaceae</taxon>
        <taxon>Streptomyces</taxon>
    </lineage>
</organism>
<dbReference type="Proteomes" id="UP000076720">
    <property type="component" value="Chromosome"/>
</dbReference>
<dbReference type="Gene3D" id="1.10.630.10">
    <property type="entry name" value="Cytochrome P450"/>
    <property type="match status" value="1"/>
</dbReference>
<dbReference type="InterPro" id="IPR017972">
    <property type="entry name" value="Cyt_P450_CS"/>
</dbReference>
<dbReference type="InterPro" id="IPR036396">
    <property type="entry name" value="Cyt_P450_sf"/>
</dbReference>
<evidence type="ECO:0000256" key="2">
    <source>
        <dbReference type="RuleBase" id="RU000461"/>
    </source>
</evidence>
<dbReference type="EMBL" id="CP012949">
    <property type="protein sequence ID" value="ANB07493.1"/>
    <property type="molecule type" value="Genomic_DNA"/>
</dbReference>
<keyword evidence="2" id="KW-0503">Monooxygenase</keyword>
<name>A0ABM6B1I1_STRAM</name>
<dbReference type="Pfam" id="PF00067">
    <property type="entry name" value="p450"/>
    <property type="match status" value="1"/>
</dbReference>
<keyword evidence="2" id="KW-0479">Metal-binding</keyword>
<evidence type="ECO:0000313" key="4">
    <source>
        <dbReference type="Proteomes" id="UP000076720"/>
    </source>
</evidence>
<dbReference type="InterPro" id="IPR002397">
    <property type="entry name" value="Cyt_P450_B"/>
</dbReference>
<protein>
    <submittedName>
        <fullName evidence="3">Cytochrome</fullName>
    </submittedName>
</protein>
<dbReference type="PRINTS" id="PR00359">
    <property type="entry name" value="BP450"/>
</dbReference>
<proteinExistence type="inferred from homology"/>
<comment type="similarity">
    <text evidence="1 2">Belongs to the cytochrome P450 family.</text>
</comment>
<dbReference type="PROSITE" id="PS00086">
    <property type="entry name" value="CYTOCHROME_P450"/>
    <property type="match status" value="1"/>
</dbReference>
<keyword evidence="2" id="KW-0560">Oxidoreductase</keyword>
<keyword evidence="2" id="KW-0349">Heme</keyword>
<keyword evidence="2" id="KW-0408">Iron</keyword>
<reference evidence="4" key="1">
    <citation type="submission" date="2015-10" db="EMBL/GenBank/DDBJ databases">
        <title>Complete genome sequence of Streptomyces ambofaciens DSM 40697.</title>
        <authorList>
            <person name="Thibessard A."/>
            <person name="Leblond P."/>
        </authorList>
    </citation>
    <scope>NUCLEOTIDE SEQUENCE [LARGE SCALE GENOMIC DNA]</scope>
    <source>
        <strain evidence="4">DSM 40697</strain>
    </source>
</reference>
<evidence type="ECO:0000313" key="3">
    <source>
        <dbReference type="EMBL" id="ANB07493.1"/>
    </source>
</evidence>
<dbReference type="RefSeq" id="WP_063482563.1">
    <property type="nucleotide sequence ID" value="NZ_CP012949.1"/>
</dbReference>
<keyword evidence="4" id="KW-1185">Reference proteome</keyword>
<evidence type="ECO:0000256" key="1">
    <source>
        <dbReference type="ARBA" id="ARBA00010617"/>
    </source>
</evidence>
<dbReference type="PANTHER" id="PTHR46696">
    <property type="entry name" value="P450, PUTATIVE (EUROFUNG)-RELATED"/>
    <property type="match status" value="1"/>
</dbReference>
<dbReference type="InterPro" id="IPR001128">
    <property type="entry name" value="Cyt_P450"/>
</dbReference>
<sequence length="394" mass="41747">MTAPTLDELAPAGHDPAADPYAVLAALRAEGAVHRIRVPGSGEAWLVVTRDAARAALTDPRLRNDIRHSASWRTDGGHAIGRNMVQSDPPQHTRLRRLVAGHFTPGRIAALRPRVERVAEELLDALPRRGTADLVGRYALPLPVTVICDLLGVPEADREGFHTWSGELVAPTSAEAASTASEALTGYLTELTGRKRRAPDDTLLGDLVVAADSGVLTAEELLGMVFLILVAGHETTVDLISATVHSLLTHPGLLDLLRADPGLTGSAVEESLRFNSPVHSTAFRYAAAPLELAGTRIAAGDSVLVSLAAASRDPGHFPDPDRFDIGRRTAGHLGFGHGLHHCLGAPAARLEAAVAVRLLLRRHPSLSLAADPATLTWRTGTLLRGLTELPVRLG</sequence>